<organism evidence="3 4">
    <name type="scientific">Dothidotthia symphoricarpi CBS 119687</name>
    <dbReference type="NCBI Taxonomy" id="1392245"/>
    <lineage>
        <taxon>Eukaryota</taxon>
        <taxon>Fungi</taxon>
        <taxon>Dikarya</taxon>
        <taxon>Ascomycota</taxon>
        <taxon>Pezizomycotina</taxon>
        <taxon>Dothideomycetes</taxon>
        <taxon>Pleosporomycetidae</taxon>
        <taxon>Pleosporales</taxon>
        <taxon>Dothidotthiaceae</taxon>
        <taxon>Dothidotthia</taxon>
    </lineage>
</organism>
<accession>A0A6A6A3N0</accession>
<evidence type="ECO:0000256" key="2">
    <source>
        <dbReference type="SAM" id="Phobius"/>
    </source>
</evidence>
<keyword evidence="2" id="KW-0472">Membrane</keyword>
<feature type="transmembrane region" description="Helical" evidence="2">
    <location>
        <begin position="6"/>
        <end position="25"/>
    </location>
</feature>
<dbReference type="OrthoDB" id="3776590at2759"/>
<reference evidence="3" key="1">
    <citation type="journal article" date="2020" name="Stud. Mycol.">
        <title>101 Dothideomycetes genomes: a test case for predicting lifestyles and emergence of pathogens.</title>
        <authorList>
            <person name="Haridas S."/>
            <person name="Albert R."/>
            <person name="Binder M."/>
            <person name="Bloem J."/>
            <person name="Labutti K."/>
            <person name="Salamov A."/>
            <person name="Andreopoulos B."/>
            <person name="Baker S."/>
            <person name="Barry K."/>
            <person name="Bills G."/>
            <person name="Bluhm B."/>
            <person name="Cannon C."/>
            <person name="Castanera R."/>
            <person name="Culley D."/>
            <person name="Daum C."/>
            <person name="Ezra D."/>
            <person name="Gonzalez J."/>
            <person name="Henrissat B."/>
            <person name="Kuo A."/>
            <person name="Liang C."/>
            <person name="Lipzen A."/>
            <person name="Lutzoni F."/>
            <person name="Magnuson J."/>
            <person name="Mondo S."/>
            <person name="Nolan M."/>
            <person name="Ohm R."/>
            <person name="Pangilinan J."/>
            <person name="Park H.-J."/>
            <person name="Ramirez L."/>
            <person name="Alfaro M."/>
            <person name="Sun H."/>
            <person name="Tritt A."/>
            <person name="Yoshinaga Y."/>
            <person name="Zwiers L.-H."/>
            <person name="Turgeon B."/>
            <person name="Goodwin S."/>
            <person name="Spatafora J."/>
            <person name="Crous P."/>
            <person name="Grigoriev I."/>
        </authorList>
    </citation>
    <scope>NUCLEOTIDE SEQUENCE</scope>
    <source>
        <strain evidence="3">CBS 119687</strain>
    </source>
</reference>
<feature type="transmembrane region" description="Helical" evidence="2">
    <location>
        <begin position="37"/>
        <end position="55"/>
    </location>
</feature>
<evidence type="ECO:0000313" key="4">
    <source>
        <dbReference type="Proteomes" id="UP000799771"/>
    </source>
</evidence>
<proteinExistence type="predicted"/>
<keyword evidence="2" id="KW-1133">Transmembrane helix</keyword>
<name>A0A6A6A3N0_9PLEO</name>
<gene>
    <name evidence="3" type="ORF">P153DRAFT_390040</name>
</gene>
<protein>
    <submittedName>
        <fullName evidence="3">Uncharacterized protein</fullName>
    </submittedName>
</protein>
<evidence type="ECO:0000256" key="1">
    <source>
        <dbReference type="SAM" id="MobiDB-lite"/>
    </source>
</evidence>
<keyword evidence="2" id="KW-0812">Transmembrane</keyword>
<evidence type="ECO:0000313" key="3">
    <source>
        <dbReference type="EMBL" id="KAF2125191.1"/>
    </source>
</evidence>
<dbReference type="Proteomes" id="UP000799771">
    <property type="component" value="Unassembled WGS sequence"/>
</dbReference>
<dbReference type="AlphaFoldDB" id="A0A6A6A3N0"/>
<feature type="region of interest" description="Disordered" evidence="1">
    <location>
        <begin position="152"/>
        <end position="174"/>
    </location>
</feature>
<dbReference type="EMBL" id="ML977517">
    <property type="protein sequence ID" value="KAF2125191.1"/>
    <property type="molecule type" value="Genomic_DNA"/>
</dbReference>
<keyword evidence="4" id="KW-1185">Reference proteome</keyword>
<dbReference type="GeneID" id="54411325"/>
<dbReference type="RefSeq" id="XP_033519583.1">
    <property type="nucleotide sequence ID" value="XM_033670893.1"/>
</dbReference>
<sequence>MQLNGFELFALSVCSCLLGTCLFVWRNIADRISDREISLVFAIYAALALSMIVSLRSEKTLIEYISGDAKRISDSQIIELQEAHRKRIASLKYENQTCQRQLQSSLNRANAKIDRINHEFDWVTDMYQDQMRVAQEQDDRITYLETKLQETGQRSPAVHAPFSAPSSQINFANPPRRNRSLLAVGNASSIVSSPLAQVPENAAE</sequence>